<feature type="domain" description="HTH tetR-type" evidence="3">
    <location>
        <begin position="20"/>
        <end position="80"/>
    </location>
</feature>
<evidence type="ECO:0000313" key="5">
    <source>
        <dbReference type="Proteomes" id="UP000694257"/>
    </source>
</evidence>
<evidence type="ECO:0000256" key="2">
    <source>
        <dbReference type="PROSITE-ProRule" id="PRU00335"/>
    </source>
</evidence>
<keyword evidence="5" id="KW-1185">Reference proteome</keyword>
<dbReference type="EMBL" id="CP078145">
    <property type="protein sequence ID" value="QXN94940.1"/>
    <property type="molecule type" value="Genomic_DNA"/>
</dbReference>
<gene>
    <name evidence="4" type="ORF">KV110_18960</name>
</gene>
<keyword evidence="1 2" id="KW-0238">DNA-binding</keyword>
<dbReference type="PANTHER" id="PTHR30055">
    <property type="entry name" value="HTH-TYPE TRANSCRIPTIONAL REGULATOR RUTR"/>
    <property type="match status" value="1"/>
</dbReference>
<evidence type="ECO:0000313" key="4">
    <source>
        <dbReference type="EMBL" id="QXN94940.1"/>
    </source>
</evidence>
<protein>
    <submittedName>
        <fullName evidence="4">TetR/AcrR family transcriptional regulator</fullName>
    </submittedName>
</protein>
<sequence>MWRRASQQRSRTVKRSYHHGDLRAALIEASFEILAEAGLAGFSVAKVAKLVGVSSGAPYRHFGDRDALLNAVAEQASLEAVERIGTAVEAAGADPILRLSACAGAYVGYVITRGPAIDAIFAADLQREREGRLNTASQAALGMLRGLVSAAGGADSDTQFEQYLAMVNGYVALYEAGFFHATHYNAENIAAHAAHAVATLAAGWRSMPGLSPNPTASS</sequence>
<proteinExistence type="predicted"/>
<dbReference type="PROSITE" id="PS50977">
    <property type="entry name" value="HTH_TETR_2"/>
    <property type="match status" value="1"/>
</dbReference>
<dbReference type="Pfam" id="PF00440">
    <property type="entry name" value="TetR_N"/>
    <property type="match status" value="1"/>
</dbReference>
<dbReference type="PANTHER" id="PTHR30055:SF220">
    <property type="entry name" value="TETR-FAMILY REGULATORY PROTEIN"/>
    <property type="match status" value="1"/>
</dbReference>
<dbReference type="InterPro" id="IPR050109">
    <property type="entry name" value="HTH-type_TetR-like_transc_reg"/>
</dbReference>
<reference evidence="4 5" key="1">
    <citation type="submission" date="2021-07" db="EMBL/GenBank/DDBJ databases">
        <title>Whole Genome Sequence of Nocardia Iowensis.</title>
        <authorList>
            <person name="Lamm A."/>
            <person name="Collins-Fairclough A.M."/>
            <person name="Bunk B."/>
            <person name="Sproer C."/>
        </authorList>
    </citation>
    <scope>NUCLEOTIDE SEQUENCE [LARGE SCALE GENOMIC DNA]</scope>
    <source>
        <strain evidence="4 5">NRRL 5646</strain>
    </source>
</reference>
<organism evidence="4 5">
    <name type="scientific">Nocardia iowensis</name>
    <dbReference type="NCBI Taxonomy" id="204891"/>
    <lineage>
        <taxon>Bacteria</taxon>
        <taxon>Bacillati</taxon>
        <taxon>Actinomycetota</taxon>
        <taxon>Actinomycetes</taxon>
        <taxon>Mycobacteriales</taxon>
        <taxon>Nocardiaceae</taxon>
        <taxon>Nocardia</taxon>
    </lineage>
</organism>
<name>A0ABX8S2T7_NOCIO</name>
<accession>A0ABX8S2T7</accession>
<feature type="DNA-binding region" description="H-T-H motif" evidence="2">
    <location>
        <begin position="43"/>
        <end position="62"/>
    </location>
</feature>
<dbReference type="Proteomes" id="UP000694257">
    <property type="component" value="Chromosome"/>
</dbReference>
<evidence type="ECO:0000259" key="3">
    <source>
        <dbReference type="PROSITE" id="PS50977"/>
    </source>
</evidence>
<evidence type="ECO:0000256" key="1">
    <source>
        <dbReference type="ARBA" id="ARBA00023125"/>
    </source>
</evidence>
<dbReference type="InterPro" id="IPR001647">
    <property type="entry name" value="HTH_TetR"/>
</dbReference>